<dbReference type="SUPFAM" id="SSF50692">
    <property type="entry name" value="ADC-like"/>
    <property type="match status" value="1"/>
</dbReference>
<evidence type="ECO:0000256" key="4">
    <source>
        <dbReference type="ARBA" id="ARBA00022723"/>
    </source>
</evidence>
<dbReference type="Pfam" id="PF04879">
    <property type="entry name" value="Molybdop_Fe4S4"/>
    <property type="match status" value="1"/>
</dbReference>
<accession>A0A368LHZ2</accession>
<keyword evidence="10" id="KW-1185">Reference proteome</keyword>
<dbReference type="Gene3D" id="1.10.10.1100">
    <property type="entry name" value="BFD-like [2Fe-2S]-binding domain"/>
    <property type="match status" value="1"/>
</dbReference>
<keyword evidence="5" id="KW-0560">Oxidoreductase</keyword>
<evidence type="ECO:0000256" key="6">
    <source>
        <dbReference type="ARBA" id="ARBA00023004"/>
    </source>
</evidence>
<keyword evidence="2" id="KW-0004">4Fe-4S</keyword>
<keyword evidence="3" id="KW-0500">Molybdenum</keyword>
<comment type="caution">
    <text evidence="9">The sequence shown here is derived from an EMBL/GenBank/DDBJ whole genome shotgun (WGS) entry which is preliminary data.</text>
</comment>
<dbReference type="GO" id="GO:0045333">
    <property type="term" value="P:cellular respiration"/>
    <property type="evidence" value="ECO:0007669"/>
    <property type="project" value="UniProtKB-ARBA"/>
</dbReference>
<dbReference type="InterPro" id="IPR006657">
    <property type="entry name" value="MoPterin_dinucl-bd_dom"/>
</dbReference>
<dbReference type="InterPro" id="IPR050123">
    <property type="entry name" value="Prok_molybdopt-oxidoreductase"/>
</dbReference>
<evidence type="ECO:0000256" key="7">
    <source>
        <dbReference type="ARBA" id="ARBA00023014"/>
    </source>
</evidence>
<keyword evidence="4" id="KW-0479">Metal-binding</keyword>
<dbReference type="OrthoDB" id="9810782at2"/>
<evidence type="ECO:0000259" key="8">
    <source>
        <dbReference type="SMART" id="SM00926"/>
    </source>
</evidence>
<dbReference type="Pfam" id="PF01568">
    <property type="entry name" value="Molydop_binding"/>
    <property type="match status" value="1"/>
</dbReference>
<dbReference type="InterPro" id="IPR006963">
    <property type="entry name" value="Mopterin_OxRdtase_4Fe-4S_dom"/>
</dbReference>
<organism evidence="9 10">
    <name type="scientific">Vibrio casei</name>
    <dbReference type="NCBI Taxonomy" id="673372"/>
    <lineage>
        <taxon>Bacteria</taxon>
        <taxon>Pseudomonadati</taxon>
        <taxon>Pseudomonadota</taxon>
        <taxon>Gammaproteobacteria</taxon>
        <taxon>Vibrionales</taxon>
        <taxon>Vibrionaceae</taxon>
        <taxon>Vibrio</taxon>
    </lineage>
</organism>
<dbReference type="Pfam" id="PF00384">
    <property type="entry name" value="Molybdopterin"/>
    <property type="match status" value="1"/>
</dbReference>
<dbReference type="CDD" id="cd02754">
    <property type="entry name" value="MopB_Nitrate-R-NapA-like"/>
    <property type="match status" value="1"/>
</dbReference>
<dbReference type="SMART" id="SM00926">
    <property type="entry name" value="Molybdop_Fe4S4"/>
    <property type="match status" value="1"/>
</dbReference>
<dbReference type="InterPro" id="IPR041854">
    <property type="entry name" value="BFD-like_2Fe2S-bd_dom_sf"/>
</dbReference>
<comment type="cofactor">
    <cofactor evidence="1">
        <name>Mo-bis(molybdopterin guanine dinucleotide)</name>
        <dbReference type="ChEBI" id="CHEBI:60539"/>
    </cofactor>
</comment>
<dbReference type="GO" id="GO:0016020">
    <property type="term" value="C:membrane"/>
    <property type="evidence" value="ECO:0007669"/>
    <property type="project" value="TreeGrafter"/>
</dbReference>
<dbReference type="InterPro" id="IPR006656">
    <property type="entry name" value="Mopterin_OxRdtase"/>
</dbReference>
<name>A0A368LHZ2_9VIBR</name>
<sequence>MAKECIKSACPYCGVGCGVEVKKNGEIVGDFSHPANQGALCVKGSALGESLKMPSRLLYPRVNGKQMDWQSTIEEISEKMHSTIKEYGPQAVGMYVSGQLLTEDYYVANKLMKGFVGSSNIDTNSRLCMSSAVAAHVRAFGEDLVPVNYDDLNYADLIVIIGANTAWTHPIIFRRIQQAREVNPNLKLVVIDPRKTVTAEQADLHLALENDGDVLLFNGLSRYLLDTGSIDTDFIAKHTNDFDTLRKEIAKPHYELQAVSDALAVNPTLLRTFFQWFASSPNVISLFCQGVNQSESGTDKANTIINTHLLAGKIAKQGSGPFSITGQPNAMGGREVGGLANQLAVHREFDPDSIKQVSQFWNTANTATQPGLKAVDLFNAVESGDIRFLWIIATNPAVSMPDSAQIRRALEKCDCVVVSDITAQTNTAHYADILLPAAGWGEKQGMVTNSERCMTRQRQFIQPPGEAKADWWILSQVGKNLCHKMGIASGFEFESEADVFREYAALTEINKNTPLQLDISALKNLSDTDYHNWQPQAWPLDGRSVLTVKGTQAITFPTHNGKANLVLTKTEASHNAIGEHEASLNKEWWLNSGRQRDQWHTMTRTGHISHLAASEVEPTVYLHPLAAEQAELKAGHIVEISHTNTKQSTTKPDITKPSTAKQDQNIITKSIKARLAFDEGLTHQQAFMSMHWSGLFGGESRVNQTLFGDVDPYSGQPAFKSQQIQIQAAEIGSYGLALGIDLSKQNWQYMSLQHVEFTQTRSTSEQKQGVWRFADFEYFSKNEIKELMRKQCLNSQILTLDHLKSWTLIAIIDSKVIAMISVSQSPIVLQADFVIPFIKQPLNLANLLSLLSSTDGKANKLVCSCYRVTESDILEQLEQAPNMSLREMQNTLSCGKNCGSCLPEVKRYLNEQTIEVMTVK</sequence>
<dbReference type="AlphaFoldDB" id="A0A368LHZ2"/>
<dbReference type="GO" id="GO:0046872">
    <property type="term" value="F:metal ion binding"/>
    <property type="evidence" value="ECO:0007669"/>
    <property type="project" value="UniProtKB-KW"/>
</dbReference>
<keyword evidence="6" id="KW-0408">Iron</keyword>
<evidence type="ECO:0000313" key="10">
    <source>
        <dbReference type="Proteomes" id="UP000252479"/>
    </source>
</evidence>
<dbReference type="Proteomes" id="UP000252479">
    <property type="component" value="Unassembled WGS sequence"/>
</dbReference>
<dbReference type="GO" id="GO:0016491">
    <property type="term" value="F:oxidoreductase activity"/>
    <property type="evidence" value="ECO:0007669"/>
    <property type="project" value="UniProtKB-KW"/>
</dbReference>
<feature type="domain" description="4Fe-4S Mo/W bis-MGD-type" evidence="8">
    <location>
        <begin position="3"/>
        <end position="53"/>
    </location>
</feature>
<evidence type="ECO:0000256" key="5">
    <source>
        <dbReference type="ARBA" id="ARBA00023002"/>
    </source>
</evidence>
<evidence type="ECO:0000256" key="2">
    <source>
        <dbReference type="ARBA" id="ARBA00022485"/>
    </source>
</evidence>
<dbReference type="Gene3D" id="2.20.25.90">
    <property type="entry name" value="ADC-like domains"/>
    <property type="match status" value="1"/>
</dbReference>
<evidence type="ECO:0000256" key="1">
    <source>
        <dbReference type="ARBA" id="ARBA00001942"/>
    </source>
</evidence>
<dbReference type="RefSeq" id="WP_086958777.1">
    <property type="nucleotide sequence ID" value="NZ_AP018681.1"/>
</dbReference>
<keyword evidence="7" id="KW-0411">Iron-sulfur</keyword>
<gene>
    <name evidence="9" type="ORF">CIK83_13045</name>
</gene>
<dbReference type="InterPro" id="IPR007419">
    <property type="entry name" value="BFD-like_2Fe2S-bd_dom"/>
</dbReference>
<dbReference type="GeneID" id="303189846"/>
<dbReference type="SUPFAM" id="SSF53706">
    <property type="entry name" value="Formate dehydrogenase/DMSO reductase, domains 1-3"/>
    <property type="match status" value="1"/>
</dbReference>
<dbReference type="EMBL" id="QPGL01000002">
    <property type="protein sequence ID" value="RCS70360.1"/>
    <property type="molecule type" value="Genomic_DNA"/>
</dbReference>
<dbReference type="Gene3D" id="2.40.40.20">
    <property type="match status" value="1"/>
</dbReference>
<dbReference type="Gene3D" id="3.40.50.740">
    <property type="match status" value="1"/>
</dbReference>
<dbReference type="GO" id="GO:0051539">
    <property type="term" value="F:4 iron, 4 sulfur cluster binding"/>
    <property type="evidence" value="ECO:0007669"/>
    <property type="project" value="UniProtKB-KW"/>
</dbReference>
<dbReference type="GO" id="GO:0043546">
    <property type="term" value="F:molybdopterin cofactor binding"/>
    <property type="evidence" value="ECO:0007669"/>
    <property type="project" value="InterPro"/>
</dbReference>
<dbReference type="InterPro" id="IPR027467">
    <property type="entry name" value="MopterinOxRdtase_cofactor_BS"/>
</dbReference>
<reference evidence="9 10" key="1">
    <citation type="journal article" date="2017" name="Elife">
        <title>Extensive horizontal gene transfer in cheese-associated bacteria.</title>
        <authorList>
            <person name="Bonham K.S."/>
            <person name="Wolfe B.E."/>
            <person name="Dutton R.J."/>
        </authorList>
    </citation>
    <scope>NUCLEOTIDE SEQUENCE [LARGE SCALE GENOMIC DNA]</scope>
    <source>
        <strain evidence="9 10">JB196</strain>
    </source>
</reference>
<proteinExistence type="predicted"/>
<dbReference type="Pfam" id="PF04324">
    <property type="entry name" value="Fer2_BFD"/>
    <property type="match status" value="1"/>
</dbReference>
<dbReference type="InterPro" id="IPR009010">
    <property type="entry name" value="Asp_de-COase-like_dom_sf"/>
</dbReference>
<dbReference type="PROSITE" id="PS00551">
    <property type="entry name" value="MOLYBDOPTERIN_PROK_1"/>
    <property type="match status" value="1"/>
</dbReference>
<dbReference type="PANTHER" id="PTHR43105">
    <property type="entry name" value="RESPIRATORY NITRATE REDUCTASE"/>
    <property type="match status" value="1"/>
</dbReference>
<dbReference type="Gene3D" id="3.40.228.10">
    <property type="entry name" value="Dimethylsulfoxide Reductase, domain 2"/>
    <property type="match status" value="1"/>
</dbReference>
<dbReference type="GO" id="GO:1990204">
    <property type="term" value="C:oxidoreductase complex"/>
    <property type="evidence" value="ECO:0007669"/>
    <property type="project" value="UniProtKB-ARBA"/>
</dbReference>
<dbReference type="PANTHER" id="PTHR43105:SF9">
    <property type="entry name" value="NADPH-FE(3+) OXIDOREDUCTASE SUBUNIT ALPHA"/>
    <property type="match status" value="1"/>
</dbReference>
<protein>
    <submittedName>
        <fullName evidence="9">Nitrate reductase</fullName>
    </submittedName>
</protein>
<evidence type="ECO:0000313" key="9">
    <source>
        <dbReference type="EMBL" id="RCS70360.1"/>
    </source>
</evidence>
<evidence type="ECO:0000256" key="3">
    <source>
        <dbReference type="ARBA" id="ARBA00022505"/>
    </source>
</evidence>